<dbReference type="InterPro" id="IPR049488">
    <property type="entry name" value="TM_1030-like_C"/>
</dbReference>
<dbReference type="AlphaFoldDB" id="A0A382Z256"/>
<evidence type="ECO:0000313" key="3">
    <source>
        <dbReference type="EMBL" id="SVD89269.1"/>
    </source>
</evidence>
<accession>A0A382Z256</accession>
<sequence length="207" mass="23855">MISSTNKFEQLPLEKQSRIVNASISEFAEKDYETASMNTVVNQAGISKGSLFNYFKTKSILYDHIYKLALGEVKAYLRKVRDETIDLPFQKRLSKIVDSGVQFIIEHPRLAKIYFRLIYSADSPNRQKIVSQLQVLSNDYLGEIIQDAMDRNELDPNLDKGQAVFFLDSVLNRFLKDYHEAKSHGDADQFNRDEWVKGITIFFSKGL</sequence>
<evidence type="ECO:0000256" key="1">
    <source>
        <dbReference type="ARBA" id="ARBA00023125"/>
    </source>
</evidence>
<dbReference type="PRINTS" id="PR00455">
    <property type="entry name" value="HTHTETR"/>
</dbReference>
<dbReference type="EMBL" id="UINC01180198">
    <property type="protein sequence ID" value="SVD89269.1"/>
    <property type="molecule type" value="Genomic_DNA"/>
</dbReference>
<dbReference type="SUPFAM" id="SSF48498">
    <property type="entry name" value="Tetracyclin repressor-like, C-terminal domain"/>
    <property type="match status" value="1"/>
</dbReference>
<dbReference type="InterPro" id="IPR001647">
    <property type="entry name" value="HTH_TetR"/>
</dbReference>
<dbReference type="PANTHER" id="PTHR43479:SF11">
    <property type="entry name" value="ACREF_ENVCD OPERON REPRESSOR-RELATED"/>
    <property type="match status" value="1"/>
</dbReference>
<feature type="non-terminal residue" evidence="3">
    <location>
        <position position="207"/>
    </location>
</feature>
<dbReference type="GO" id="GO:0003677">
    <property type="term" value="F:DNA binding"/>
    <property type="evidence" value="ECO:0007669"/>
    <property type="project" value="UniProtKB-KW"/>
</dbReference>
<gene>
    <name evidence="3" type="ORF">METZ01_LOCUS442123</name>
</gene>
<dbReference type="InterPro" id="IPR036271">
    <property type="entry name" value="Tet_transcr_reg_TetR-rel_C_sf"/>
</dbReference>
<dbReference type="InterPro" id="IPR050624">
    <property type="entry name" value="HTH-type_Tx_Regulator"/>
</dbReference>
<feature type="domain" description="HTH tetR-type" evidence="2">
    <location>
        <begin position="13"/>
        <end position="73"/>
    </location>
</feature>
<organism evidence="3">
    <name type="scientific">marine metagenome</name>
    <dbReference type="NCBI Taxonomy" id="408172"/>
    <lineage>
        <taxon>unclassified sequences</taxon>
        <taxon>metagenomes</taxon>
        <taxon>ecological metagenomes</taxon>
    </lineage>
</organism>
<keyword evidence="1" id="KW-0238">DNA-binding</keyword>
<dbReference type="InterPro" id="IPR009057">
    <property type="entry name" value="Homeodomain-like_sf"/>
</dbReference>
<proteinExistence type="predicted"/>
<dbReference type="Pfam" id="PF00440">
    <property type="entry name" value="TetR_N"/>
    <property type="match status" value="1"/>
</dbReference>
<reference evidence="3" key="1">
    <citation type="submission" date="2018-05" db="EMBL/GenBank/DDBJ databases">
        <authorList>
            <person name="Lanie J.A."/>
            <person name="Ng W.-L."/>
            <person name="Kazmierczak K.M."/>
            <person name="Andrzejewski T.M."/>
            <person name="Davidsen T.M."/>
            <person name="Wayne K.J."/>
            <person name="Tettelin H."/>
            <person name="Glass J.I."/>
            <person name="Rusch D."/>
            <person name="Podicherti R."/>
            <person name="Tsui H.-C.T."/>
            <person name="Winkler M.E."/>
        </authorList>
    </citation>
    <scope>NUCLEOTIDE SEQUENCE</scope>
</reference>
<dbReference type="SUPFAM" id="SSF46689">
    <property type="entry name" value="Homeodomain-like"/>
    <property type="match status" value="1"/>
</dbReference>
<dbReference type="PANTHER" id="PTHR43479">
    <property type="entry name" value="ACREF/ENVCD OPERON REPRESSOR-RELATED"/>
    <property type="match status" value="1"/>
</dbReference>
<protein>
    <recommendedName>
        <fullName evidence="2">HTH tetR-type domain-containing protein</fullName>
    </recommendedName>
</protein>
<dbReference type="PROSITE" id="PS50977">
    <property type="entry name" value="HTH_TETR_2"/>
    <property type="match status" value="1"/>
</dbReference>
<evidence type="ECO:0000259" key="2">
    <source>
        <dbReference type="PROSITE" id="PS50977"/>
    </source>
</evidence>
<dbReference type="Gene3D" id="1.10.357.10">
    <property type="entry name" value="Tetracycline Repressor, domain 2"/>
    <property type="match status" value="1"/>
</dbReference>
<name>A0A382Z256_9ZZZZ</name>
<dbReference type="Pfam" id="PF21256">
    <property type="entry name" value="TetR_C_5-like"/>
    <property type="match status" value="1"/>
</dbReference>